<dbReference type="InterPro" id="IPR045857">
    <property type="entry name" value="O16G_dom_2"/>
</dbReference>
<sequence>MNMSLEAVYHRPGDCWSYGYDDRTIHLRIRTKRGEHLKLEVCYGDKCRPWSDMQTEAMTLLCSDELFDYWQVEVSPPYGRLAYGFLFTDDLEEQIWFTERGFTYKAPTEHLGLFEFPYLHPVDVNKPPAWVKEAVFYQIFPERFANGDVSNDPEMTKKWGDAPEYYNFFGGDLQGVLKRLDYLSELGINAIYFNPLFEAPSNHKYDTKDYYKIDPHFGTTEVLREFVHACHERGIRVILDGVFNHSGVTFPFFQDVVEKGSDSPYFDWFHITEWPLQVVDGIPTYKTFAFEKTMPKLNTANPEVIEYFTKLGRYWIEETDVDGWRLDVANECDHAFWREFRKSVKAVKPDAYILGEVWHDGKEWLRGDQFDAVMNYPLAAAMLDFFVFGHDDAHSFAAKVGRYLARYPKQVNEASFNHLDTHDTVRLLTLCEGDKRKMKLAAVFQFAFIGAPSIYYGDEVGLAGQFDPDNRRCMVWDPAEQDRELFAFYQKLIQLRRVHPAMTAGDFRVICADQGSSLISFERKLGDDTLWVVMNAGENTISIDTFMPSGEWQEAFSNEMLYISDNEYHDELGPYEYRIWGKSNSST</sequence>
<dbReference type="SUPFAM" id="SSF81296">
    <property type="entry name" value="E set domains"/>
    <property type="match status" value="1"/>
</dbReference>
<dbReference type="SMART" id="SM00642">
    <property type="entry name" value="Aamy"/>
    <property type="match status" value="1"/>
</dbReference>
<organism evidence="6 7">
    <name type="scientific">Paenibacillus puldeungensis</name>
    <dbReference type="NCBI Taxonomy" id="696536"/>
    <lineage>
        <taxon>Bacteria</taxon>
        <taxon>Bacillati</taxon>
        <taxon>Bacillota</taxon>
        <taxon>Bacilli</taxon>
        <taxon>Bacillales</taxon>
        <taxon>Paenibacillaceae</taxon>
        <taxon>Paenibacillus</taxon>
    </lineage>
</organism>
<feature type="domain" description="Glycosyl hydrolase family 13 catalytic" evidence="5">
    <location>
        <begin position="138"/>
        <end position="496"/>
    </location>
</feature>
<dbReference type="InterPro" id="IPR017853">
    <property type="entry name" value="GH"/>
</dbReference>
<proteinExistence type="inferred from homology"/>
<dbReference type="CDD" id="cd02857">
    <property type="entry name" value="E_set_CDase_PDE_N"/>
    <property type="match status" value="1"/>
</dbReference>
<dbReference type="RefSeq" id="WP_379319497.1">
    <property type="nucleotide sequence ID" value="NZ_JBHTLM010000007.1"/>
</dbReference>
<keyword evidence="2" id="KW-0378">Hydrolase</keyword>
<dbReference type="Gene3D" id="3.20.20.80">
    <property type="entry name" value="Glycosidases"/>
    <property type="match status" value="1"/>
</dbReference>
<accession>A0ABW3RZA0</accession>
<protein>
    <submittedName>
        <fullName evidence="6">Alpha-glycosidase</fullName>
    </submittedName>
</protein>
<keyword evidence="3" id="KW-0326">Glycosidase</keyword>
<dbReference type="InterPro" id="IPR032091">
    <property type="entry name" value="Malt_amylase-like_C"/>
</dbReference>
<dbReference type="PRINTS" id="PR00110">
    <property type="entry name" value="ALPHAAMYLASE"/>
</dbReference>
<dbReference type="PANTHER" id="PTHR10357:SF210">
    <property type="entry name" value="MALTODEXTRIN GLUCOSIDASE"/>
    <property type="match status" value="1"/>
</dbReference>
<keyword evidence="7" id="KW-1185">Reference proteome</keyword>
<dbReference type="Pfam" id="PF02903">
    <property type="entry name" value="Alpha-amylase_N"/>
    <property type="match status" value="1"/>
</dbReference>
<evidence type="ECO:0000313" key="6">
    <source>
        <dbReference type="EMBL" id="MFD1177050.1"/>
    </source>
</evidence>
<evidence type="ECO:0000256" key="2">
    <source>
        <dbReference type="ARBA" id="ARBA00022801"/>
    </source>
</evidence>
<dbReference type="SUPFAM" id="SSF51445">
    <property type="entry name" value="(Trans)glycosidases"/>
    <property type="match status" value="1"/>
</dbReference>
<comment type="similarity">
    <text evidence="1 4">Belongs to the glycosyl hydrolase 13 family.</text>
</comment>
<dbReference type="InterPro" id="IPR006047">
    <property type="entry name" value="GH13_cat_dom"/>
</dbReference>
<dbReference type="InterPro" id="IPR006046">
    <property type="entry name" value="Alpha_amylase"/>
</dbReference>
<dbReference type="EMBL" id="JBHTLM010000007">
    <property type="protein sequence ID" value="MFD1177050.1"/>
    <property type="molecule type" value="Genomic_DNA"/>
</dbReference>
<dbReference type="Proteomes" id="UP001597262">
    <property type="component" value="Unassembled WGS sequence"/>
</dbReference>
<reference evidence="7" key="1">
    <citation type="journal article" date="2019" name="Int. J. Syst. Evol. Microbiol.">
        <title>The Global Catalogue of Microorganisms (GCM) 10K type strain sequencing project: providing services to taxonomists for standard genome sequencing and annotation.</title>
        <authorList>
            <consortium name="The Broad Institute Genomics Platform"/>
            <consortium name="The Broad Institute Genome Sequencing Center for Infectious Disease"/>
            <person name="Wu L."/>
            <person name="Ma J."/>
        </authorList>
    </citation>
    <scope>NUCLEOTIDE SEQUENCE [LARGE SCALE GENOMIC DNA]</scope>
    <source>
        <strain evidence="7">CCUG 59189</strain>
    </source>
</reference>
<evidence type="ECO:0000313" key="7">
    <source>
        <dbReference type="Proteomes" id="UP001597262"/>
    </source>
</evidence>
<evidence type="ECO:0000256" key="4">
    <source>
        <dbReference type="RuleBase" id="RU003615"/>
    </source>
</evidence>
<evidence type="ECO:0000256" key="3">
    <source>
        <dbReference type="ARBA" id="ARBA00023295"/>
    </source>
</evidence>
<evidence type="ECO:0000256" key="1">
    <source>
        <dbReference type="ARBA" id="ARBA00008061"/>
    </source>
</evidence>
<dbReference type="SUPFAM" id="SSF51011">
    <property type="entry name" value="Glycosyl hydrolase domain"/>
    <property type="match status" value="1"/>
</dbReference>
<dbReference type="InterPro" id="IPR004185">
    <property type="entry name" value="Glyco_hydro_13_lg-like_dom"/>
</dbReference>
<dbReference type="Gene3D" id="2.60.40.1180">
    <property type="entry name" value="Golgi alpha-mannosidase II"/>
    <property type="match status" value="1"/>
</dbReference>
<dbReference type="Gene3D" id="2.60.40.10">
    <property type="entry name" value="Immunoglobulins"/>
    <property type="match status" value="1"/>
</dbReference>
<dbReference type="InterPro" id="IPR013783">
    <property type="entry name" value="Ig-like_fold"/>
</dbReference>
<evidence type="ECO:0000259" key="5">
    <source>
        <dbReference type="SMART" id="SM00642"/>
    </source>
</evidence>
<comment type="caution">
    <text evidence="6">The sequence shown here is derived from an EMBL/GenBank/DDBJ whole genome shotgun (WGS) entry which is preliminary data.</text>
</comment>
<dbReference type="CDD" id="cd11338">
    <property type="entry name" value="AmyAc_CMD"/>
    <property type="match status" value="1"/>
</dbReference>
<gene>
    <name evidence="6" type="ORF">ACFQ3W_12160</name>
</gene>
<dbReference type="Pfam" id="PF00128">
    <property type="entry name" value="Alpha-amylase"/>
    <property type="match status" value="1"/>
</dbReference>
<dbReference type="Gene3D" id="3.90.400.10">
    <property type="entry name" value="Oligo-1,6-glucosidase, Domain 2"/>
    <property type="match status" value="1"/>
</dbReference>
<name>A0ABW3RZA0_9BACL</name>
<dbReference type="InterPro" id="IPR014756">
    <property type="entry name" value="Ig_E-set"/>
</dbReference>
<dbReference type="PANTHER" id="PTHR10357">
    <property type="entry name" value="ALPHA-AMYLASE FAMILY MEMBER"/>
    <property type="match status" value="1"/>
</dbReference>
<dbReference type="InterPro" id="IPR013780">
    <property type="entry name" value="Glyco_hydro_b"/>
</dbReference>
<dbReference type="Pfam" id="PF16657">
    <property type="entry name" value="Malt_amylase_C"/>
    <property type="match status" value="1"/>
</dbReference>